<dbReference type="PROSITE" id="PS50850">
    <property type="entry name" value="MFS"/>
    <property type="match status" value="1"/>
</dbReference>
<dbReference type="AlphaFoldDB" id="A0A1G9DSH0"/>
<dbReference type="Proteomes" id="UP000198882">
    <property type="component" value="Unassembled WGS sequence"/>
</dbReference>
<feature type="transmembrane region" description="Helical" evidence="1">
    <location>
        <begin position="241"/>
        <end position="264"/>
    </location>
</feature>
<feature type="transmembrane region" description="Helical" evidence="1">
    <location>
        <begin position="342"/>
        <end position="361"/>
    </location>
</feature>
<dbReference type="RefSeq" id="WP_090310205.1">
    <property type="nucleotide sequence ID" value="NZ_FNFE01000006.1"/>
</dbReference>
<feature type="transmembrane region" description="Helical" evidence="1">
    <location>
        <begin position="35"/>
        <end position="56"/>
    </location>
</feature>
<dbReference type="Pfam" id="PF07690">
    <property type="entry name" value="MFS_1"/>
    <property type="match status" value="1"/>
</dbReference>
<dbReference type="PANTHER" id="PTHR23518">
    <property type="entry name" value="C-METHYLTRANSFERASE"/>
    <property type="match status" value="1"/>
</dbReference>
<feature type="transmembrane region" description="Helical" evidence="1">
    <location>
        <begin position="401"/>
        <end position="422"/>
    </location>
</feature>
<accession>A0A1G9DSH0</accession>
<evidence type="ECO:0000313" key="4">
    <source>
        <dbReference type="Proteomes" id="UP000198882"/>
    </source>
</evidence>
<feature type="transmembrane region" description="Helical" evidence="1">
    <location>
        <begin position="315"/>
        <end position="336"/>
    </location>
</feature>
<feature type="transmembrane region" description="Helical" evidence="1">
    <location>
        <begin position="162"/>
        <end position="184"/>
    </location>
</feature>
<feature type="transmembrane region" description="Helical" evidence="1">
    <location>
        <begin position="68"/>
        <end position="91"/>
    </location>
</feature>
<dbReference type="Gene3D" id="1.20.1250.20">
    <property type="entry name" value="MFS general substrate transporter like domains"/>
    <property type="match status" value="1"/>
</dbReference>
<keyword evidence="1" id="KW-0812">Transmembrane</keyword>
<sequence length="435" mass="44334">MSHRWLYAWALGSVAFGGVSLIVPLYVVSLGGDPFTLGVLAAAAAFAGVPGALAFGGLADRTGKRRGFVVAALGLVAVMAALVPLTGSIPIVVGANAVVWFASAAALPILTLLAVTDVPDSQWSAQIARLNTYQGVGWALGLLAGAVWTAGAELVLDPLAAQQGFLLACAGCAGLSCLAASRLLPPDPRPGKEPTPQKLRRAIRRAGRFNIRGVTFPFSPVRVDPRDLHPSRLARRFTPDLTLYFGAIVLVFAGSAVFFAPLPAFLGDAGYGSDGIFALYLVSSIASAIFFDRVGRLATRHDAELVQIAGLLGRAVGLPLVALVGIVFGATTIGLIGTTAVFALIGLSWAVIAVTTGTIVTQLAPAGVRGEALGVYSALMAFAGGLGSLLGGWLAASSYGLAFAVAGGLVLSGAGLVGLLWHRTAAVTALRRSAS</sequence>
<gene>
    <name evidence="3" type="ORF">SAMN04515672_3599</name>
</gene>
<protein>
    <submittedName>
        <fullName evidence="3">Predicted arabinose efflux permease, MFS family</fullName>
    </submittedName>
</protein>
<evidence type="ECO:0000313" key="3">
    <source>
        <dbReference type="EMBL" id="SDK66774.1"/>
    </source>
</evidence>
<feature type="transmembrane region" description="Helical" evidence="1">
    <location>
        <begin position="136"/>
        <end position="156"/>
    </location>
</feature>
<dbReference type="EMBL" id="FNFE01000006">
    <property type="protein sequence ID" value="SDK66774.1"/>
    <property type="molecule type" value="Genomic_DNA"/>
</dbReference>
<keyword evidence="1" id="KW-1133">Transmembrane helix</keyword>
<dbReference type="PANTHER" id="PTHR23518:SF2">
    <property type="entry name" value="MAJOR FACILITATOR SUPERFAMILY TRANSPORTER"/>
    <property type="match status" value="1"/>
</dbReference>
<keyword evidence="4" id="KW-1185">Reference proteome</keyword>
<feature type="domain" description="Major facilitator superfamily (MFS) profile" evidence="2">
    <location>
        <begin position="1"/>
        <end position="425"/>
    </location>
</feature>
<dbReference type="GO" id="GO:0022857">
    <property type="term" value="F:transmembrane transporter activity"/>
    <property type="evidence" value="ECO:0007669"/>
    <property type="project" value="InterPro"/>
</dbReference>
<dbReference type="InterPro" id="IPR020846">
    <property type="entry name" value="MFS_dom"/>
</dbReference>
<evidence type="ECO:0000259" key="2">
    <source>
        <dbReference type="PROSITE" id="PS50850"/>
    </source>
</evidence>
<feature type="transmembrane region" description="Helical" evidence="1">
    <location>
        <begin position="373"/>
        <end position="395"/>
    </location>
</feature>
<feature type="transmembrane region" description="Helical" evidence="1">
    <location>
        <begin position="7"/>
        <end position="29"/>
    </location>
</feature>
<feature type="transmembrane region" description="Helical" evidence="1">
    <location>
        <begin position="276"/>
        <end position="294"/>
    </location>
</feature>
<dbReference type="OrthoDB" id="86286at2157"/>
<dbReference type="InterPro" id="IPR036259">
    <property type="entry name" value="MFS_trans_sf"/>
</dbReference>
<keyword evidence="1" id="KW-0472">Membrane</keyword>
<feature type="transmembrane region" description="Helical" evidence="1">
    <location>
        <begin position="97"/>
        <end position="115"/>
    </location>
</feature>
<proteinExistence type="predicted"/>
<dbReference type="SUPFAM" id="SSF103473">
    <property type="entry name" value="MFS general substrate transporter"/>
    <property type="match status" value="1"/>
</dbReference>
<organism evidence="3 4">
    <name type="scientific">Natronorubrum texcoconense</name>
    <dbReference type="NCBI Taxonomy" id="1095776"/>
    <lineage>
        <taxon>Archaea</taxon>
        <taxon>Methanobacteriati</taxon>
        <taxon>Methanobacteriota</taxon>
        <taxon>Stenosarchaea group</taxon>
        <taxon>Halobacteria</taxon>
        <taxon>Halobacteriales</taxon>
        <taxon>Natrialbaceae</taxon>
        <taxon>Natronorubrum</taxon>
    </lineage>
</organism>
<reference evidence="4" key="1">
    <citation type="submission" date="2016-10" db="EMBL/GenBank/DDBJ databases">
        <authorList>
            <person name="Varghese N."/>
            <person name="Submissions S."/>
        </authorList>
    </citation>
    <scope>NUCLEOTIDE SEQUENCE [LARGE SCALE GENOMIC DNA]</scope>
    <source>
        <strain evidence="4">B4,CECT 8067,JCM 17497</strain>
    </source>
</reference>
<dbReference type="InterPro" id="IPR011701">
    <property type="entry name" value="MFS"/>
</dbReference>
<name>A0A1G9DSH0_9EURY</name>
<dbReference type="STRING" id="1095776.SAMN04515672_3599"/>
<evidence type="ECO:0000256" key="1">
    <source>
        <dbReference type="SAM" id="Phobius"/>
    </source>
</evidence>